<dbReference type="Pfam" id="PF08914">
    <property type="entry name" value="Myb_Rap1"/>
    <property type="match status" value="1"/>
</dbReference>
<sequence>MSALFTKDDGSSMIIAVSRLLEATPGFQSSMEAHSAKILFIDLREFDLLKHDLYIVPEETKKALIHRELNRVMNLKYAILQRIVKVSWLSKCIEQQELLQVDAFRVFTCLEPQYIEQPPQRREFFSLEDEKILVEYVHKANVPNSGVNMYKELARKYPQHTAESWREHYKIIKKVLPPIEDGNLTNSQSRTVRIVPSQSIKKAENGLPHREIKSTPTDASHVHQYPLPVRHRDSSSKKRPHHPLEGLTTSSSKKRLSSSLSYTKTDLKLLEYYLFSYGEEKSLDRICWILNESYSNLHTFSDWKLLYKYFYPHLNFDSPTPALAHLETKAQDDILENLDVDDQMIEKKFLDHASFTSDAASIQEAISPQSLKKPTWTNFQNLRARMIDQSTNNFGDFSGILKSSSIPISVQESPSRILETPSKNNLPSFPKSYGKLFSEENVIPPIYMKAKSSNTVSSAELSSSLKEGNVFVQPNEDLTIPPLDINSDSESIQNFNSELDDDAEFEKQITTTYSSSPIKAEIQKADNRSETNREAFSGSSPDTSDSRSFIDRSSSPPESPTAGSHDHGISNNLLIARNILKNFDYTTENHQKTPEVNKHVTIDATPSNEKGDSFFSSLRNTSLFSAESTNVSPTRTSPLRHENKSFSDVLRELHDYLVTIESSSNKQEIDDAIDMILQYTQSSEQQFLDVLESTEGNISAAIARLLIWS</sequence>
<evidence type="ECO:0000313" key="3">
    <source>
        <dbReference type="EMBL" id="EPX72438.1"/>
    </source>
</evidence>
<dbReference type="PROSITE" id="PS50172">
    <property type="entry name" value="BRCT"/>
    <property type="match status" value="1"/>
</dbReference>
<evidence type="ECO:0000256" key="1">
    <source>
        <dbReference type="SAM" id="MobiDB-lite"/>
    </source>
</evidence>
<dbReference type="HOGENOM" id="CLU_397488_0_0_1"/>
<keyword evidence="4" id="KW-1185">Reference proteome</keyword>
<dbReference type="EMBL" id="KE503207">
    <property type="protein sequence ID" value="EPX72438.1"/>
    <property type="molecule type" value="Genomic_DNA"/>
</dbReference>
<gene>
    <name evidence="3" type="ORF">SOCG_00201</name>
</gene>
<protein>
    <submittedName>
        <fullName evidence="3">Telomere binding protein Rap1</fullName>
    </submittedName>
</protein>
<dbReference type="VEuPathDB" id="FungiDB:SOCG_00201"/>
<evidence type="ECO:0000313" key="4">
    <source>
        <dbReference type="Proteomes" id="UP000016088"/>
    </source>
</evidence>
<dbReference type="RefSeq" id="XP_013018075.1">
    <property type="nucleotide sequence ID" value="XM_013162621.1"/>
</dbReference>
<dbReference type="Gene3D" id="1.10.1050.20">
    <property type="match status" value="1"/>
</dbReference>
<feature type="compositionally biased region" description="Basic and acidic residues" evidence="1">
    <location>
        <begin position="201"/>
        <end position="213"/>
    </location>
</feature>
<feature type="domain" description="BRCT" evidence="2">
    <location>
        <begin position="54"/>
        <end position="106"/>
    </location>
</feature>
<reference evidence="3 4" key="1">
    <citation type="journal article" date="2011" name="Science">
        <title>Comparative functional genomics of the fission yeasts.</title>
        <authorList>
            <person name="Rhind N."/>
            <person name="Chen Z."/>
            <person name="Yassour M."/>
            <person name="Thompson D.A."/>
            <person name="Haas B.J."/>
            <person name="Habib N."/>
            <person name="Wapinski I."/>
            <person name="Roy S."/>
            <person name="Lin M.F."/>
            <person name="Heiman D.I."/>
            <person name="Young S.K."/>
            <person name="Furuya K."/>
            <person name="Guo Y."/>
            <person name="Pidoux A."/>
            <person name="Chen H.M."/>
            <person name="Robbertse B."/>
            <person name="Goldberg J.M."/>
            <person name="Aoki K."/>
            <person name="Bayne E.H."/>
            <person name="Berlin A.M."/>
            <person name="Desjardins C.A."/>
            <person name="Dobbs E."/>
            <person name="Dukaj L."/>
            <person name="Fan L."/>
            <person name="FitzGerald M.G."/>
            <person name="French C."/>
            <person name="Gujja S."/>
            <person name="Hansen K."/>
            <person name="Keifenheim D."/>
            <person name="Levin J.Z."/>
            <person name="Mosher R.A."/>
            <person name="Mueller C.A."/>
            <person name="Pfiffner J."/>
            <person name="Priest M."/>
            <person name="Russ C."/>
            <person name="Smialowska A."/>
            <person name="Swoboda P."/>
            <person name="Sykes S.M."/>
            <person name="Vaughn M."/>
            <person name="Vengrova S."/>
            <person name="Yoder R."/>
            <person name="Zeng Q."/>
            <person name="Allshire R."/>
            <person name="Baulcombe D."/>
            <person name="Birren B.W."/>
            <person name="Brown W."/>
            <person name="Ekwall K."/>
            <person name="Kellis M."/>
            <person name="Leatherwood J."/>
            <person name="Levin H."/>
            <person name="Margalit H."/>
            <person name="Martienssen R."/>
            <person name="Nieduszynski C.A."/>
            <person name="Spatafora J.W."/>
            <person name="Friedman N."/>
            <person name="Dalgaard J.Z."/>
            <person name="Baumann P."/>
            <person name="Niki H."/>
            <person name="Regev A."/>
            <person name="Nusbaum C."/>
        </authorList>
    </citation>
    <scope>NUCLEOTIDE SEQUENCE [LARGE SCALE GENOMIC DNA]</scope>
    <source>
        <strain evidence="4">yFS286</strain>
    </source>
</reference>
<proteinExistence type="predicted"/>
<dbReference type="OMA" id="AESWREH"/>
<dbReference type="InterPro" id="IPR015010">
    <property type="entry name" value="TERF2IP_Myb"/>
</dbReference>
<dbReference type="GeneID" id="25029185"/>
<feature type="region of interest" description="Disordered" evidence="1">
    <location>
        <begin position="512"/>
        <end position="569"/>
    </location>
</feature>
<organism evidence="3 4">
    <name type="scientific">Schizosaccharomyces octosporus (strain yFS286)</name>
    <name type="common">Fission yeast</name>
    <name type="synonym">Octosporomyces octosporus</name>
    <dbReference type="NCBI Taxonomy" id="483514"/>
    <lineage>
        <taxon>Eukaryota</taxon>
        <taxon>Fungi</taxon>
        <taxon>Dikarya</taxon>
        <taxon>Ascomycota</taxon>
        <taxon>Taphrinomycotina</taxon>
        <taxon>Schizosaccharomycetes</taxon>
        <taxon>Schizosaccharomycetales</taxon>
        <taxon>Schizosaccharomycetaceae</taxon>
        <taxon>Schizosaccharomyces</taxon>
    </lineage>
</organism>
<dbReference type="OrthoDB" id="435460at2759"/>
<feature type="compositionally biased region" description="Basic and acidic residues" evidence="1">
    <location>
        <begin position="521"/>
        <end position="533"/>
    </location>
</feature>
<dbReference type="Gene3D" id="1.10.10.60">
    <property type="entry name" value="Homeodomain-like"/>
    <property type="match status" value="1"/>
</dbReference>
<dbReference type="Pfam" id="PF21411">
    <property type="entry name" value="Rap1_C_Sp"/>
    <property type="match status" value="1"/>
</dbReference>
<accession>S9PYB2</accession>
<dbReference type="CDD" id="cd11655">
    <property type="entry name" value="rap1_myb-like"/>
    <property type="match status" value="1"/>
</dbReference>
<evidence type="ECO:0000259" key="2">
    <source>
        <dbReference type="PROSITE" id="PS50172"/>
    </source>
</evidence>
<dbReference type="InterPro" id="IPR001357">
    <property type="entry name" value="BRCT_dom"/>
</dbReference>
<dbReference type="AlphaFoldDB" id="S9PYB2"/>
<dbReference type="SUPFAM" id="SSF46689">
    <property type="entry name" value="Homeodomain-like"/>
    <property type="match status" value="1"/>
</dbReference>
<dbReference type="Proteomes" id="UP000016088">
    <property type="component" value="Unassembled WGS sequence"/>
</dbReference>
<name>S9PYB2_SCHOY</name>
<feature type="region of interest" description="Disordered" evidence="1">
    <location>
        <begin position="195"/>
        <end position="252"/>
    </location>
</feature>
<dbReference type="InterPro" id="IPR009057">
    <property type="entry name" value="Homeodomain-like_sf"/>
</dbReference>
<dbReference type="InterPro" id="IPR048929">
    <property type="entry name" value="Rap1_C_Sp"/>
</dbReference>